<dbReference type="PROSITE" id="PS50059">
    <property type="entry name" value="FKBP_PPIASE"/>
    <property type="match status" value="2"/>
</dbReference>
<dbReference type="Gene3D" id="3.10.50.40">
    <property type="match status" value="2"/>
</dbReference>
<dbReference type="EC" id="5.2.1.8" evidence="6"/>
<evidence type="ECO:0000256" key="4">
    <source>
        <dbReference type="ARBA" id="ARBA00023235"/>
    </source>
</evidence>
<dbReference type="InterPro" id="IPR046357">
    <property type="entry name" value="PPIase_dom_sf"/>
</dbReference>
<protein>
    <recommendedName>
        <fullName evidence="6">Peptidyl-prolyl cis-trans isomerase</fullName>
        <ecNumber evidence="6">5.2.1.8</ecNumber>
    </recommendedName>
</protein>
<name>A0A3E0E3F4_9FLAO</name>
<feature type="domain" description="PPIase FKBP-type" evidence="7">
    <location>
        <begin position="68"/>
        <end position="151"/>
    </location>
</feature>
<evidence type="ECO:0000256" key="5">
    <source>
        <dbReference type="PROSITE-ProRule" id="PRU00277"/>
    </source>
</evidence>
<evidence type="ECO:0000256" key="2">
    <source>
        <dbReference type="ARBA" id="ARBA00006577"/>
    </source>
</evidence>
<organism evidence="8 9">
    <name type="scientific">Flavobacterium aquicola</name>
    <dbReference type="NCBI Taxonomy" id="1682742"/>
    <lineage>
        <taxon>Bacteria</taxon>
        <taxon>Pseudomonadati</taxon>
        <taxon>Bacteroidota</taxon>
        <taxon>Flavobacteriia</taxon>
        <taxon>Flavobacteriales</taxon>
        <taxon>Flavobacteriaceae</taxon>
        <taxon>Flavobacterium</taxon>
    </lineage>
</organism>
<dbReference type="GO" id="GO:0003755">
    <property type="term" value="F:peptidyl-prolyl cis-trans isomerase activity"/>
    <property type="evidence" value="ECO:0007669"/>
    <property type="project" value="UniProtKB-UniRule"/>
</dbReference>
<evidence type="ECO:0000313" key="8">
    <source>
        <dbReference type="EMBL" id="REG92263.1"/>
    </source>
</evidence>
<comment type="similarity">
    <text evidence="2 6">Belongs to the FKBP-type PPIase family.</text>
</comment>
<evidence type="ECO:0000256" key="6">
    <source>
        <dbReference type="RuleBase" id="RU003915"/>
    </source>
</evidence>
<dbReference type="SUPFAM" id="SSF54534">
    <property type="entry name" value="FKBP-like"/>
    <property type="match status" value="2"/>
</dbReference>
<evidence type="ECO:0000256" key="1">
    <source>
        <dbReference type="ARBA" id="ARBA00000971"/>
    </source>
</evidence>
<dbReference type="RefSeq" id="WP_115814877.1">
    <property type="nucleotide sequence ID" value="NZ_QUNI01000015.1"/>
</dbReference>
<dbReference type="EMBL" id="QUNI01000015">
    <property type="protein sequence ID" value="REG92263.1"/>
    <property type="molecule type" value="Genomic_DNA"/>
</dbReference>
<dbReference type="OrthoDB" id="9814548at2"/>
<keyword evidence="9" id="KW-1185">Reference proteome</keyword>
<dbReference type="PANTHER" id="PTHR43811">
    <property type="entry name" value="FKBP-TYPE PEPTIDYL-PROLYL CIS-TRANS ISOMERASE FKPA"/>
    <property type="match status" value="1"/>
</dbReference>
<sequence length="277" mass="29811">MKYSFLAILAIFFLSCNNDPEEKKDYSAQNEAEIQAYVAENHLDAKRTSSGLYYVINEAGTGKQPTAASNVTVSYKGYYTNKKALDQSTDAGVTFNLQQVIKGWTEGIPFFKEGGSGILLIPAHLAYGSDDYKGVPAGSVLIFEIKLLAVEHSAINDAAIVKYIADNNLNATKTASGLYYVIDEEGTGKQPASTANVTVAYKGYYTNKTLFDQGSTTGVSFNLQGVIKGWTEGIPYFKEGGSGKLLVPSALGYGSYDYRGIPGGSVLIFDVKLISVN</sequence>
<proteinExistence type="inferred from homology"/>
<dbReference type="PROSITE" id="PS51257">
    <property type="entry name" value="PROKAR_LIPOPROTEIN"/>
    <property type="match status" value="1"/>
</dbReference>
<comment type="catalytic activity">
    <reaction evidence="1 5 6">
        <text>[protein]-peptidylproline (omega=180) = [protein]-peptidylproline (omega=0)</text>
        <dbReference type="Rhea" id="RHEA:16237"/>
        <dbReference type="Rhea" id="RHEA-COMP:10747"/>
        <dbReference type="Rhea" id="RHEA-COMP:10748"/>
        <dbReference type="ChEBI" id="CHEBI:83833"/>
        <dbReference type="ChEBI" id="CHEBI:83834"/>
        <dbReference type="EC" id="5.2.1.8"/>
    </reaction>
</comment>
<dbReference type="Pfam" id="PF00254">
    <property type="entry name" value="FKBP_C"/>
    <property type="match status" value="2"/>
</dbReference>
<evidence type="ECO:0000313" key="9">
    <source>
        <dbReference type="Proteomes" id="UP000257136"/>
    </source>
</evidence>
<reference evidence="8 9" key="1">
    <citation type="submission" date="2018-08" db="EMBL/GenBank/DDBJ databases">
        <title>Genomic Encyclopedia of Archaeal and Bacterial Type Strains, Phase II (KMG-II): from individual species to whole genera.</title>
        <authorList>
            <person name="Goeker M."/>
        </authorList>
    </citation>
    <scope>NUCLEOTIDE SEQUENCE [LARGE SCALE GENOMIC DNA]</scope>
    <source>
        <strain evidence="8 9">DSM 100880</strain>
    </source>
</reference>
<dbReference type="AlphaFoldDB" id="A0A3E0E3F4"/>
<comment type="caution">
    <text evidence="8">The sequence shown here is derived from an EMBL/GenBank/DDBJ whole genome shotgun (WGS) entry which is preliminary data.</text>
</comment>
<dbReference type="InterPro" id="IPR001179">
    <property type="entry name" value="PPIase_FKBP_dom"/>
</dbReference>
<dbReference type="PANTHER" id="PTHR43811:SF19">
    <property type="entry name" value="39 KDA FK506-BINDING NUCLEAR PROTEIN"/>
    <property type="match status" value="1"/>
</dbReference>
<keyword evidence="4 5" id="KW-0413">Isomerase</keyword>
<dbReference type="Proteomes" id="UP000257136">
    <property type="component" value="Unassembled WGS sequence"/>
</dbReference>
<accession>A0A3E0E3F4</accession>
<evidence type="ECO:0000256" key="3">
    <source>
        <dbReference type="ARBA" id="ARBA00023110"/>
    </source>
</evidence>
<evidence type="ECO:0000259" key="7">
    <source>
        <dbReference type="PROSITE" id="PS50059"/>
    </source>
</evidence>
<keyword evidence="3 5" id="KW-0697">Rotamase</keyword>
<feature type="domain" description="PPIase FKBP-type" evidence="7">
    <location>
        <begin position="194"/>
        <end position="277"/>
    </location>
</feature>
<gene>
    <name evidence="8" type="ORF">C8P67_115109</name>
</gene>